<dbReference type="AlphaFoldDB" id="A0A0F6IEV9"/>
<accession>A0A0F6IEV9</accession>
<evidence type="ECO:0000313" key="1">
    <source>
        <dbReference type="EMBL" id="EMJ36584.1"/>
    </source>
</evidence>
<dbReference type="Proteomes" id="UP000012164">
    <property type="component" value="Unassembled WGS sequence"/>
</dbReference>
<dbReference type="EMBL" id="AKWR02000120">
    <property type="protein sequence ID" value="EMJ36584.1"/>
    <property type="molecule type" value="Genomic_DNA"/>
</dbReference>
<reference evidence="1 2" key="1">
    <citation type="submission" date="2013-01" db="EMBL/GenBank/DDBJ databases">
        <authorList>
            <person name="Harkins D.M."/>
            <person name="Durkin A.S."/>
            <person name="Brinkac L.M."/>
            <person name="Haft D.H."/>
            <person name="Selengut J.D."/>
            <person name="Sanka R."/>
            <person name="DePew J."/>
            <person name="Purushe J."/>
            <person name="Peacock S.J."/>
            <person name="Thaipadungpanit J."/>
            <person name="Wuthiekanun V.W."/>
            <person name="Day N.P."/>
            <person name="Vinetz J.M."/>
            <person name="Sutton G.G."/>
            <person name="Nierman W.C."/>
            <person name="Fouts D.E."/>
        </authorList>
    </citation>
    <scope>NUCLEOTIDE SEQUENCE [LARGE SCALE GENOMIC DNA]</scope>
    <source>
        <strain evidence="1 2">FPW1039</strain>
    </source>
</reference>
<gene>
    <name evidence="1" type="ORF">LEP1GSC079_3960</name>
</gene>
<evidence type="ECO:0000313" key="2">
    <source>
        <dbReference type="Proteomes" id="UP000012164"/>
    </source>
</evidence>
<protein>
    <submittedName>
        <fullName evidence="1">Uncharacterized protein</fullName>
    </submittedName>
</protein>
<organism evidence="1 2">
    <name type="scientific">Leptospira interrogans str. FPW1039</name>
    <dbReference type="NCBI Taxonomy" id="1193040"/>
    <lineage>
        <taxon>Bacteria</taxon>
        <taxon>Pseudomonadati</taxon>
        <taxon>Spirochaetota</taxon>
        <taxon>Spirochaetia</taxon>
        <taxon>Leptospirales</taxon>
        <taxon>Leptospiraceae</taxon>
        <taxon>Leptospira</taxon>
    </lineage>
</organism>
<name>A0A0F6IEV9_LEPIR</name>
<comment type="caution">
    <text evidence="1">The sequence shown here is derived from an EMBL/GenBank/DDBJ whole genome shotgun (WGS) entry which is preliminary data.</text>
</comment>
<proteinExistence type="predicted"/>
<sequence>MEKRLFFFQGKERQFYELDYIVEFKGIFETFLRENPKTETFLKYIQISNCKEIDLRKILNEYVFDAKKLDFFKVTITIILTKPYFNIIVFEY</sequence>